<dbReference type="OMA" id="ANRRFEC"/>
<keyword evidence="1" id="KW-0813">Transport</keyword>
<evidence type="ECO:0000256" key="2">
    <source>
        <dbReference type="SAM" id="MobiDB-lite"/>
    </source>
</evidence>
<dbReference type="GO" id="GO:0016020">
    <property type="term" value="C:membrane"/>
    <property type="evidence" value="ECO:0007669"/>
    <property type="project" value="InterPro"/>
</dbReference>
<dbReference type="InterPro" id="IPR010929">
    <property type="entry name" value="PDR_CDR_ABC"/>
</dbReference>
<dbReference type="Proteomes" id="UP000007431">
    <property type="component" value="Unassembled WGS sequence"/>
</dbReference>
<dbReference type="InParanoid" id="D8QM58"/>
<dbReference type="VEuPathDB" id="FungiDB:SCHCODRAFT_02522030"/>
<dbReference type="EMBL" id="GL377320">
    <property type="protein sequence ID" value="EFI91054.1"/>
    <property type="molecule type" value="Genomic_DNA"/>
</dbReference>
<sequence length="738" mass="82446">MSSIASYPDPVDHDMGNTLSPFAAPSAARLRLMIRWKDEVRNCLRSEHRREETSMPEAGKLQGRPGSKGRVVGRAERGRHGEPSEATSSQMPYVDQGRAESLVPIFLCGFIAVIWLVAIVEWLDIHMKLIWEPIHIDVPCLGSIPMLRSLSVTFLFIDEPVNIQSLVTLGCLIEEKHSLVSRGSSGSAGSHLASPMQADVLVEEAEAPIGYSTFPKTVSGNTHGIHVDESSNVQFRSEVIHNAEAEVHFHHVQVLPASLPHNYAHSYRSTVGDSLLFAVKARCPHVVMAVYGLSHTVNTRVGSDLIRSVSGGEHRRLSVAETTISKAPARCWDIALPASAYNLFDKDTLLYEGRQIYFGRTTGVKEFFLKTGFECAERQTTDHFLTSLTNPAERIVRPEFAKSDLYTPDEFAQRRKESRARQQLLRDIETYNAQFPVDDKQYKRFQRSCRSQQPKSLSVKSSYTLSFGRQIGLRAEPAAQERHDQLLSQYSVTSSRASSSRVCPNMQPNTDTFYRRGALLQIAGSTKAFAGMYEILTLYAQRPIVEKHSPFALYQWILEAVASIIRGLPSKINYDQPRHVHMGPGIVNLSGEDFVCATTGAVPGSTIVYGMGYVSMTYNYHRSLVWRNFGISIGFMVFFCGTNFLATEKIAAAKPEGKVLELQRSRLSKRRSQHVDDAAGGAKFTEDNSVGSDYTVAVIQPFAEIFHRHDVCSDIKNEKEDRRLVDNVCWVKPDTRPL</sequence>
<dbReference type="GO" id="GO:0042626">
    <property type="term" value="F:ATPase-coupled transmembrane transporter activity"/>
    <property type="evidence" value="ECO:0007669"/>
    <property type="project" value="InterPro"/>
</dbReference>
<evidence type="ECO:0000256" key="1">
    <source>
        <dbReference type="ARBA" id="ARBA00022448"/>
    </source>
</evidence>
<dbReference type="RefSeq" id="XP_003025957.1">
    <property type="nucleotide sequence ID" value="XM_003025911.1"/>
</dbReference>
<dbReference type="OrthoDB" id="245989at2759"/>
<reference evidence="5 6" key="1">
    <citation type="journal article" date="2010" name="Nat. Biotechnol.">
        <title>Genome sequence of the model mushroom Schizophyllum commune.</title>
        <authorList>
            <person name="Ohm R.A."/>
            <person name="de Jong J.F."/>
            <person name="Lugones L.G."/>
            <person name="Aerts A."/>
            <person name="Kothe E."/>
            <person name="Stajich J.E."/>
            <person name="de Vries R.P."/>
            <person name="Record E."/>
            <person name="Levasseur A."/>
            <person name="Baker S.E."/>
            <person name="Bartholomew K.A."/>
            <person name="Coutinho P.M."/>
            <person name="Erdmann S."/>
            <person name="Fowler T.J."/>
            <person name="Gathman A.C."/>
            <person name="Lombard V."/>
            <person name="Henrissat B."/>
            <person name="Knabe N."/>
            <person name="Kuees U."/>
            <person name="Lilly W.W."/>
            <person name="Lindquist E."/>
            <person name="Lucas S."/>
            <person name="Magnuson J.K."/>
            <person name="Piumi F."/>
            <person name="Raudaskoski M."/>
            <person name="Salamov A."/>
            <person name="Schmutz J."/>
            <person name="Schwarze F.W.M.R."/>
            <person name="vanKuyk P.A."/>
            <person name="Horton J.S."/>
            <person name="Grigoriev I.V."/>
            <person name="Woesten H.A.B."/>
        </authorList>
    </citation>
    <scope>NUCLEOTIDE SEQUENCE [LARGE SCALE GENOMIC DNA]</scope>
    <source>
        <strain evidence="6">H4-8 / FGSC 9210</strain>
    </source>
</reference>
<dbReference type="Pfam" id="PF06422">
    <property type="entry name" value="PDR_CDR"/>
    <property type="match status" value="1"/>
</dbReference>
<dbReference type="eggNOG" id="KOG0065">
    <property type="taxonomic scope" value="Eukaryota"/>
</dbReference>
<keyword evidence="3" id="KW-0812">Transmembrane</keyword>
<proteinExistence type="predicted"/>
<accession>D8QM58</accession>
<protein>
    <recommendedName>
        <fullName evidence="4">CDR ABC transporter domain-containing protein</fullName>
    </recommendedName>
</protein>
<evidence type="ECO:0000313" key="5">
    <source>
        <dbReference type="EMBL" id="EFI91054.1"/>
    </source>
</evidence>
<dbReference type="GeneID" id="9588426"/>
<feature type="domain" description="CDR ABC transporter" evidence="4">
    <location>
        <begin position="582"/>
        <end position="670"/>
    </location>
</feature>
<organism evidence="6">
    <name type="scientific">Schizophyllum commune (strain H4-8 / FGSC 9210)</name>
    <name type="common">Split gill fungus</name>
    <dbReference type="NCBI Taxonomy" id="578458"/>
    <lineage>
        <taxon>Eukaryota</taxon>
        <taxon>Fungi</taxon>
        <taxon>Dikarya</taxon>
        <taxon>Basidiomycota</taxon>
        <taxon>Agaricomycotina</taxon>
        <taxon>Agaricomycetes</taxon>
        <taxon>Agaricomycetidae</taxon>
        <taxon>Agaricales</taxon>
        <taxon>Schizophyllaceae</taxon>
        <taxon>Schizophyllum</taxon>
    </lineage>
</organism>
<dbReference type="PANTHER" id="PTHR19241">
    <property type="entry name" value="ATP-BINDING CASSETTE TRANSPORTER"/>
    <property type="match status" value="1"/>
</dbReference>
<evidence type="ECO:0000313" key="6">
    <source>
        <dbReference type="Proteomes" id="UP000007431"/>
    </source>
</evidence>
<keyword evidence="3" id="KW-0472">Membrane</keyword>
<feature type="transmembrane region" description="Helical" evidence="3">
    <location>
        <begin position="101"/>
        <end position="123"/>
    </location>
</feature>
<evidence type="ECO:0000259" key="4">
    <source>
        <dbReference type="Pfam" id="PF06422"/>
    </source>
</evidence>
<gene>
    <name evidence="5" type="ORF">SCHCODRAFT_238886</name>
</gene>
<feature type="region of interest" description="Disordered" evidence="2">
    <location>
        <begin position="46"/>
        <end position="92"/>
    </location>
</feature>
<dbReference type="AlphaFoldDB" id="D8QM58"/>
<name>D8QM58_SCHCM</name>
<dbReference type="GO" id="GO:0005524">
    <property type="term" value="F:ATP binding"/>
    <property type="evidence" value="ECO:0007669"/>
    <property type="project" value="InterPro"/>
</dbReference>
<feature type="compositionally biased region" description="Basic and acidic residues" evidence="2">
    <location>
        <begin position="73"/>
        <end position="83"/>
    </location>
</feature>
<evidence type="ECO:0000256" key="3">
    <source>
        <dbReference type="SAM" id="Phobius"/>
    </source>
</evidence>
<dbReference type="KEGG" id="scm:SCHCO_02522030"/>
<keyword evidence="6" id="KW-1185">Reference proteome</keyword>
<keyword evidence="3" id="KW-1133">Transmembrane helix</keyword>
<dbReference type="HOGENOM" id="CLU_022387_0_0_1"/>